<keyword evidence="1" id="KW-1133">Transmembrane helix</keyword>
<gene>
    <name evidence="2" type="ORF">V8G58_00845</name>
</gene>
<evidence type="ECO:0000256" key="1">
    <source>
        <dbReference type="SAM" id="Phobius"/>
    </source>
</evidence>
<organism evidence="2 3">
    <name type="scientific">Gaetbulibacter aestuarii</name>
    <dbReference type="NCBI Taxonomy" id="1502358"/>
    <lineage>
        <taxon>Bacteria</taxon>
        <taxon>Pseudomonadati</taxon>
        <taxon>Bacteroidota</taxon>
        <taxon>Flavobacteriia</taxon>
        <taxon>Flavobacteriales</taxon>
        <taxon>Flavobacteriaceae</taxon>
        <taxon>Gaetbulibacter</taxon>
    </lineage>
</organism>
<reference evidence="2 3" key="1">
    <citation type="submission" date="2024-02" db="EMBL/GenBank/DDBJ databases">
        <title>A Gaetbulibacter species isolated from tidal flats and genomic insights of their niches.</title>
        <authorList>
            <person name="Ye Y."/>
        </authorList>
    </citation>
    <scope>NUCLEOTIDE SEQUENCE [LARGE SCALE GENOMIC DNA]</scope>
    <source>
        <strain evidence="2 3">KYW382</strain>
    </source>
</reference>
<keyword evidence="1" id="KW-0472">Membrane</keyword>
<feature type="transmembrane region" description="Helical" evidence="1">
    <location>
        <begin position="6"/>
        <end position="22"/>
    </location>
</feature>
<evidence type="ECO:0000313" key="3">
    <source>
        <dbReference type="Proteomes" id="UP001610100"/>
    </source>
</evidence>
<comment type="caution">
    <text evidence="2">The sequence shown here is derived from an EMBL/GenBank/DDBJ whole genome shotgun (WGS) entry which is preliminary data.</text>
</comment>
<evidence type="ECO:0000313" key="2">
    <source>
        <dbReference type="EMBL" id="MFH6770462.1"/>
    </source>
</evidence>
<dbReference type="Proteomes" id="UP001610100">
    <property type="component" value="Unassembled WGS sequence"/>
</dbReference>
<dbReference type="RefSeq" id="WP_344738672.1">
    <property type="nucleotide sequence ID" value="NZ_BAABAY010000001.1"/>
</dbReference>
<keyword evidence="1" id="KW-0812">Transmembrane</keyword>
<protein>
    <submittedName>
        <fullName evidence="2">FeoB-associated Cys-rich membrane protein</fullName>
    </submittedName>
</protein>
<proteinExistence type="predicted"/>
<name>A0ABW7MXJ8_9FLAO</name>
<dbReference type="EMBL" id="JBAWKB010000001">
    <property type="protein sequence ID" value="MFH6770462.1"/>
    <property type="molecule type" value="Genomic_DNA"/>
</dbReference>
<keyword evidence="3" id="KW-1185">Reference proteome</keyword>
<accession>A0ABW7MXJ8</accession>
<sequence length="45" mass="5048">MNSLIQYILVFTALGFALFFLIRKFFFKKPKSDKACGGGDNCGCH</sequence>